<dbReference type="Pfam" id="PF02119">
    <property type="entry name" value="FlgI"/>
    <property type="match status" value="1"/>
</dbReference>
<dbReference type="PRINTS" id="PR01010">
    <property type="entry name" value="FLGPRINGFLGI"/>
</dbReference>
<reference evidence="9" key="1">
    <citation type="journal article" date="2014" name="Int. J. Syst. Evol. Microbiol.">
        <title>Complete genome of a new Firmicutes species belonging to the dominant human colonic microbiota ('Ruminococcus bicirculans') reveals two chromosomes and a selective capacity to utilize plant glucans.</title>
        <authorList>
            <consortium name="NISC Comparative Sequencing Program"/>
            <person name="Wegmann U."/>
            <person name="Louis P."/>
            <person name="Goesmann A."/>
            <person name="Henrissat B."/>
            <person name="Duncan S.H."/>
            <person name="Flint H.J."/>
        </authorList>
    </citation>
    <scope>NUCLEOTIDE SEQUENCE</scope>
    <source>
        <strain evidence="9">NBRC 108216</strain>
    </source>
</reference>
<sequence precursor="true">MLRLPSPRLRRTLTATLVCAVTPLMTMLAPVTPALAAEVRIKDIADVQGVRGNDLVGYGLVIGLNGTGDTIRNSPYTEEALTNILERLGVNVQDSDFRPDNIAAVLVTATLPPFAREGSRIDINVASIGDASSLAGGTLVMTPLNAPNGEIYAIAQGNLLVSGFDAEGEGARLTQGVPTSASVPNGARVEREIPFDFRTQQSVRLALRTADFTTAGRVEDSINRAVGRPIATLLDSGTVEVDLSGLPGNPAHAMGKIENLTLKSAEISRVVIDQRSGTIVLGEAVKVSSVAVAQGNLTIKIAETPVASQPNPFGFGDTVVLPRTNVQVQDGEAGNVALVGEAVTLPDLVAGLNALGVSPREMIDILKAIKSAGALHAELVLQ</sequence>
<keyword evidence="6 8" id="KW-0975">Bacterial flagellum</keyword>
<feature type="chain" id="PRO_5044945054" description="Flagellar P-ring protein" evidence="8">
    <location>
        <begin position="37"/>
        <end position="382"/>
    </location>
</feature>
<evidence type="ECO:0000256" key="3">
    <source>
        <dbReference type="ARBA" id="ARBA00019515"/>
    </source>
</evidence>
<keyword evidence="9" id="KW-0969">Cilium</keyword>
<comment type="similarity">
    <text evidence="8">Belongs to the FlgI family.</text>
</comment>
<evidence type="ECO:0000256" key="5">
    <source>
        <dbReference type="ARBA" id="ARBA00022764"/>
    </source>
</evidence>
<evidence type="ECO:0000313" key="9">
    <source>
        <dbReference type="EMBL" id="GLQ21447.1"/>
    </source>
</evidence>
<name>A0ABQ5V2Z6_9PROT</name>
<keyword evidence="4 8" id="KW-0732">Signal</keyword>
<evidence type="ECO:0000256" key="7">
    <source>
        <dbReference type="ARBA" id="ARBA00032344"/>
    </source>
</evidence>
<proteinExistence type="inferred from homology"/>
<comment type="caution">
    <text evidence="9">The sequence shown here is derived from an EMBL/GenBank/DDBJ whole genome shotgun (WGS) entry which is preliminary data.</text>
</comment>
<dbReference type="HAMAP" id="MF_00416">
    <property type="entry name" value="FlgI"/>
    <property type="match status" value="1"/>
</dbReference>
<evidence type="ECO:0000313" key="10">
    <source>
        <dbReference type="Proteomes" id="UP001161390"/>
    </source>
</evidence>
<dbReference type="Proteomes" id="UP001161390">
    <property type="component" value="Unassembled WGS sequence"/>
</dbReference>
<keyword evidence="9" id="KW-0966">Cell projection</keyword>
<gene>
    <name evidence="9" type="primary">flgI2</name>
    <name evidence="8" type="synonym">flgI</name>
    <name evidence="9" type="ORF">GCM10007854_24020</name>
</gene>
<comment type="subunit">
    <text evidence="8">The basal body constitutes a major portion of the flagellar organelle and consists of four rings (L,P,S, and M) mounted on a central rod.</text>
</comment>
<evidence type="ECO:0000256" key="4">
    <source>
        <dbReference type="ARBA" id="ARBA00022729"/>
    </source>
</evidence>
<evidence type="ECO:0000256" key="1">
    <source>
        <dbReference type="ARBA" id="ARBA00002591"/>
    </source>
</evidence>
<evidence type="ECO:0000256" key="2">
    <source>
        <dbReference type="ARBA" id="ARBA00004117"/>
    </source>
</evidence>
<evidence type="ECO:0000256" key="6">
    <source>
        <dbReference type="ARBA" id="ARBA00023143"/>
    </source>
</evidence>
<organism evidence="9 10">
    <name type="scientific">Algimonas porphyrae</name>
    <dbReference type="NCBI Taxonomy" id="1128113"/>
    <lineage>
        <taxon>Bacteria</taxon>
        <taxon>Pseudomonadati</taxon>
        <taxon>Pseudomonadota</taxon>
        <taxon>Alphaproteobacteria</taxon>
        <taxon>Maricaulales</taxon>
        <taxon>Robiginitomaculaceae</taxon>
        <taxon>Algimonas</taxon>
    </lineage>
</organism>
<dbReference type="InterPro" id="IPR001782">
    <property type="entry name" value="Flag_FlgI"/>
</dbReference>
<feature type="signal peptide" evidence="8">
    <location>
        <begin position="1"/>
        <end position="36"/>
    </location>
</feature>
<keyword evidence="10" id="KW-1185">Reference proteome</keyword>
<reference evidence="9" key="2">
    <citation type="submission" date="2023-01" db="EMBL/GenBank/DDBJ databases">
        <title>Draft genome sequence of Algimonas porphyrae strain NBRC 108216.</title>
        <authorList>
            <person name="Sun Q."/>
            <person name="Mori K."/>
        </authorList>
    </citation>
    <scope>NUCLEOTIDE SEQUENCE</scope>
    <source>
        <strain evidence="9">NBRC 108216</strain>
    </source>
</reference>
<accession>A0ABQ5V2Z6</accession>
<dbReference type="EMBL" id="BSNJ01000005">
    <property type="protein sequence ID" value="GLQ21447.1"/>
    <property type="molecule type" value="Genomic_DNA"/>
</dbReference>
<dbReference type="PANTHER" id="PTHR30381">
    <property type="entry name" value="FLAGELLAR P-RING PERIPLASMIC PROTEIN FLGI"/>
    <property type="match status" value="1"/>
</dbReference>
<comment type="subcellular location">
    <subcellularLocation>
        <location evidence="2 8">Bacterial flagellum basal body</location>
    </subcellularLocation>
</comment>
<protein>
    <recommendedName>
        <fullName evidence="3 8">Flagellar P-ring protein</fullName>
    </recommendedName>
    <alternativeName>
        <fullName evidence="7 8">Basal body P-ring protein</fullName>
    </alternativeName>
</protein>
<keyword evidence="5" id="KW-0574">Periplasm</keyword>
<dbReference type="PANTHER" id="PTHR30381:SF0">
    <property type="entry name" value="FLAGELLAR P-RING PROTEIN"/>
    <property type="match status" value="1"/>
</dbReference>
<comment type="function">
    <text evidence="1 8">Assembles around the rod to form the L-ring and probably protects the motor/basal body from shearing forces during rotation.</text>
</comment>
<evidence type="ECO:0000256" key="8">
    <source>
        <dbReference type="HAMAP-Rule" id="MF_00416"/>
    </source>
</evidence>
<dbReference type="NCBIfam" id="NF003676">
    <property type="entry name" value="PRK05303.1"/>
    <property type="match status" value="1"/>
</dbReference>
<keyword evidence="9" id="KW-0282">Flagellum</keyword>